<dbReference type="InterPro" id="IPR036390">
    <property type="entry name" value="WH_DNA-bd_sf"/>
</dbReference>
<organism evidence="5 6">
    <name type="scientific">Bosea lupini</name>
    <dbReference type="NCBI Taxonomy" id="1036779"/>
    <lineage>
        <taxon>Bacteria</taxon>
        <taxon>Pseudomonadati</taxon>
        <taxon>Pseudomonadota</taxon>
        <taxon>Alphaproteobacteria</taxon>
        <taxon>Hyphomicrobiales</taxon>
        <taxon>Boseaceae</taxon>
        <taxon>Bosea</taxon>
    </lineage>
</organism>
<dbReference type="GO" id="GO:0003700">
    <property type="term" value="F:DNA-binding transcription factor activity"/>
    <property type="evidence" value="ECO:0007669"/>
    <property type="project" value="InterPro"/>
</dbReference>
<sequence length="233" mass="26035">MDLQEAETGERRPETLGEEVFGRILELIYSTELAPGMVVNESVLATRFGVSRGPVREAIRRLQGIQLVSREPFLRARVVSLSAQAILELFQMREALEGYACRLAAQRMSEAEIDALIADLEAAHSGQPPPEAARFDFHERVVRASGNNRIIDSLCGDLYHLLRIYRRISGAVPERKELAFTEHWQILRAIKMRDGALAESLMRSHVERAGRHVLAQVPETPSPAATDAEKRAS</sequence>
<dbReference type="Gene3D" id="1.10.10.10">
    <property type="entry name" value="Winged helix-like DNA-binding domain superfamily/Winged helix DNA-binding domain"/>
    <property type="match status" value="1"/>
</dbReference>
<dbReference type="SUPFAM" id="SSF46785">
    <property type="entry name" value="Winged helix' DNA-binding domain"/>
    <property type="match status" value="1"/>
</dbReference>
<keyword evidence="6" id="KW-1185">Reference proteome</keyword>
<dbReference type="SMART" id="SM00895">
    <property type="entry name" value="FCD"/>
    <property type="match status" value="1"/>
</dbReference>
<evidence type="ECO:0000313" key="6">
    <source>
        <dbReference type="Proteomes" id="UP000199664"/>
    </source>
</evidence>
<dbReference type="EMBL" id="FOAN01000005">
    <property type="protein sequence ID" value="SEL79458.1"/>
    <property type="molecule type" value="Genomic_DNA"/>
</dbReference>
<dbReference type="SUPFAM" id="SSF48008">
    <property type="entry name" value="GntR ligand-binding domain-like"/>
    <property type="match status" value="1"/>
</dbReference>
<reference evidence="6" key="1">
    <citation type="submission" date="2016-10" db="EMBL/GenBank/DDBJ databases">
        <authorList>
            <person name="Varghese N."/>
            <person name="Submissions S."/>
        </authorList>
    </citation>
    <scope>NUCLEOTIDE SEQUENCE [LARGE SCALE GENOMIC DNA]</scope>
    <source>
        <strain evidence="6">LMG 26383,CCUG 61248,R- 45681</strain>
    </source>
</reference>
<evidence type="ECO:0000259" key="4">
    <source>
        <dbReference type="PROSITE" id="PS50949"/>
    </source>
</evidence>
<dbReference type="InterPro" id="IPR011711">
    <property type="entry name" value="GntR_C"/>
</dbReference>
<evidence type="ECO:0000256" key="2">
    <source>
        <dbReference type="ARBA" id="ARBA00023125"/>
    </source>
</evidence>
<evidence type="ECO:0000313" key="5">
    <source>
        <dbReference type="EMBL" id="SEL79458.1"/>
    </source>
</evidence>
<dbReference type="InterPro" id="IPR008920">
    <property type="entry name" value="TF_FadR/GntR_C"/>
</dbReference>
<keyword evidence="2 5" id="KW-0238">DNA-binding</keyword>
<protein>
    <submittedName>
        <fullName evidence="5">DNA-binding transcriptional regulator, GntR family</fullName>
    </submittedName>
</protein>
<dbReference type="PANTHER" id="PTHR43537">
    <property type="entry name" value="TRANSCRIPTIONAL REGULATOR, GNTR FAMILY"/>
    <property type="match status" value="1"/>
</dbReference>
<dbReference type="Proteomes" id="UP000199664">
    <property type="component" value="Unassembled WGS sequence"/>
</dbReference>
<dbReference type="Pfam" id="PF00392">
    <property type="entry name" value="GntR"/>
    <property type="match status" value="1"/>
</dbReference>
<dbReference type="AlphaFoldDB" id="A0A1H7T3Z9"/>
<dbReference type="Gene3D" id="1.20.120.530">
    <property type="entry name" value="GntR ligand-binding domain-like"/>
    <property type="match status" value="1"/>
</dbReference>
<dbReference type="InterPro" id="IPR000524">
    <property type="entry name" value="Tscrpt_reg_HTH_GntR"/>
</dbReference>
<gene>
    <name evidence="5" type="ORF">SAMN04515666_105342</name>
</gene>
<dbReference type="SMART" id="SM00345">
    <property type="entry name" value="HTH_GNTR"/>
    <property type="match status" value="1"/>
</dbReference>
<keyword evidence="1" id="KW-0805">Transcription regulation</keyword>
<dbReference type="RefSeq" id="WP_091836758.1">
    <property type="nucleotide sequence ID" value="NZ_FOAN01000005.1"/>
</dbReference>
<evidence type="ECO:0000256" key="1">
    <source>
        <dbReference type="ARBA" id="ARBA00023015"/>
    </source>
</evidence>
<name>A0A1H7T3Z9_9HYPH</name>
<dbReference type="Pfam" id="PF07729">
    <property type="entry name" value="FCD"/>
    <property type="match status" value="1"/>
</dbReference>
<dbReference type="STRING" id="1036779.SAMN04515666_105342"/>
<dbReference type="PANTHER" id="PTHR43537:SF49">
    <property type="entry name" value="TRANSCRIPTIONAL REGULATORY PROTEIN"/>
    <property type="match status" value="1"/>
</dbReference>
<evidence type="ECO:0000256" key="3">
    <source>
        <dbReference type="ARBA" id="ARBA00023163"/>
    </source>
</evidence>
<keyword evidence="3" id="KW-0804">Transcription</keyword>
<proteinExistence type="predicted"/>
<dbReference type="InterPro" id="IPR036388">
    <property type="entry name" value="WH-like_DNA-bd_sf"/>
</dbReference>
<dbReference type="GO" id="GO:0003677">
    <property type="term" value="F:DNA binding"/>
    <property type="evidence" value="ECO:0007669"/>
    <property type="project" value="UniProtKB-KW"/>
</dbReference>
<feature type="domain" description="HTH gntR-type" evidence="4">
    <location>
        <begin position="14"/>
        <end position="82"/>
    </location>
</feature>
<accession>A0A1H7T3Z9</accession>
<dbReference type="PROSITE" id="PS50949">
    <property type="entry name" value="HTH_GNTR"/>
    <property type="match status" value="1"/>
</dbReference>
<dbReference type="OrthoDB" id="9788098at2"/>